<dbReference type="STRING" id="2903.R1FTX7"/>
<feature type="transmembrane region" description="Helical" evidence="10">
    <location>
        <begin position="474"/>
        <end position="496"/>
    </location>
</feature>
<dbReference type="GO" id="GO:0004427">
    <property type="term" value="F:inorganic diphosphate phosphatase activity"/>
    <property type="evidence" value="ECO:0007669"/>
    <property type="project" value="InterPro"/>
</dbReference>
<feature type="transmembrane region" description="Helical" evidence="10">
    <location>
        <begin position="540"/>
        <end position="560"/>
    </location>
</feature>
<evidence type="ECO:0000256" key="8">
    <source>
        <dbReference type="ARBA" id="ARBA00023065"/>
    </source>
</evidence>
<evidence type="ECO:0000256" key="7">
    <source>
        <dbReference type="ARBA" id="ARBA00022989"/>
    </source>
</evidence>
<dbReference type="GO" id="GO:0009678">
    <property type="term" value="F:diphosphate hydrolysis-driven proton transmembrane transporter activity"/>
    <property type="evidence" value="ECO:0007669"/>
    <property type="project" value="UniProtKB-EC"/>
</dbReference>
<evidence type="ECO:0000313" key="11">
    <source>
        <dbReference type="EnsemblProtists" id="EOD36939"/>
    </source>
</evidence>
<feature type="transmembrane region" description="Helical" evidence="10">
    <location>
        <begin position="176"/>
        <end position="202"/>
    </location>
</feature>
<organism evidence="11 12">
    <name type="scientific">Emiliania huxleyi (strain CCMP1516)</name>
    <dbReference type="NCBI Taxonomy" id="280463"/>
    <lineage>
        <taxon>Eukaryota</taxon>
        <taxon>Haptista</taxon>
        <taxon>Haptophyta</taxon>
        <taxon>Prymnesiophyceae</taxon>
        <taxon>Isochrysidales</taxon>
        <taxon>Noelaerhabdaceae</taxon>
        <taxon>Emiliania</taxon>
    </lineage>
</organism>
<keyword evidence="8" id="KW-0406">Ion transport</keyword>
<reference evidence="12" key="1">
    <citation type="journal article" date="2013" name="Nature">
        <title>Pan genome of the phytoplankton Emiliania underpins its global distribution.</title>
        <authorList>
            <person name="Read B.A."/>
            <person name="Kegel J."/>
            <person name="Klute M.J."/>
            <person name="Kuo A."/>
            <person name="Lefebvre S.C."/>
            <person name="Maumus F."/>
            <person name="Mayer C."/>
            <person name="Miller J."/>
            <person name="Monier A."/>
            <person name="Salamov A."/>
            <person name="Young J."/>
            <person name="Aguilar M."/>
            <person name="Claverie J.M."/>
            <person name="Frickenhaus S."/>
            <person name="Gonzalez K."/>
            <person name="Herman E.K."/>
            <person name="Lin Y.C."/>
            <person name="Napier J."/>
            <person name="Ogata H."/>
            <person name="Sarno A.F."/>
            <person name="Shmutz J."/>
            <person name="Schroeder D."/>
            <person name="de Vargas C."/>
            <person name="Verret F."/>
            <person name="von Dassow P."/>
            <person name="Valentin K."/>
            <person name="Van de Peer Y."/>
            <person name="Wheeler G."/>
            <person name="Dacks J.B."/>
            <person name="Delwiche C.F."/>
            <person name="Dyhrman S.T."/>
            <person name="Glockner G."/>
            <person name="John U."/>
            <person name="Richards T."/>
            <person name="Worden A.Z."/>
            <person name="Zhang X."/>
            <person name="Grigoriev I.V."/>
            <person name="Allen A.E."/>
            <person name="Bidle K."/>
            <person name="Borodovsky M."/>
            <person name="Bowler C."/>
            <person name="Brownlee C."/>
            <person name="Cock J.M."/>
            <person name="Elias M."/>
            <person name="Gladyshev V.N."/>
            <person name="Groth M."/>
            <person name="Guda C."/>
            <person name="Hadaegh A."/>
            <person name="Iglesias-Rodriguez M.D."/>
            <person name="Jenkins J."/>
            <person name="Jones B.M."/>
            <person name="Lawson T."/>
            <person name="Leese F."/>
            <person name="Lindquist E."/>
            <person name="Lobanov A."/>
            <person name="Lomsadze A."/>
            <person name="Malik S.B."/>
            <person name="Marsh M.E."/>
            <person name="Mackinder L."/>
            <person name="Mock T."/>
            <person name="Mueller-Roeber B."/>
            <person name="Pagarete A."/>
            <person name="Parker M."/>
            <person name="Probert I."/>
            <person name="Quesneville H."/>
            <person name="Raines C."/>
            <person name="Rensing S.A."/>
            <person name="Riano-Pachon D.M."/>
            <person name="Richier S."/>
            <person name="Rokitta S."/>
            <person name="Shiraiwa Y."/>
            <person name="Soanes D.M."/>
            <person name="van der Giezen M."/>
            <person name="Wahlund T.M."/>
            <person name="Williams B."/>
            <person name="Wilson W."/>
            <person name="Wolfe G."/>
            <person name="Wurch L.L."/>
        </authorList>
    </citation>
    <scope>NUCLEOTIDE SEQUENCE</scope>
</reference>
<dbReference type="eggNOG" id="ENOG502QPJC">
    <property type="taxonomic scope" value="Eukaryota"/>
</dbReference>
<dbReference type="GeneID" id="17282209"/>
<reference evidence="11" key="2">
    <citation type="submission" date="2024-10" db="UniProtKB">
        <authorList>
            <consortium name="EnsemblProtists"/>
        </authorList>
    </citation>
    <scope>IDENTIFICATION</scope>
</reference>
<dbReference type="GO" id="GO:0012505">
    <property type="term" value="C:endomembrane system"/>
    <property type="evidence" value="ECO:0007669"/>
    <property type="project" value="UniProtKB-SubCell"/>
</dbReference>
<dbReference type="PaxDb" id="2903-EOD36939"/>
<evidence type="ECO:0000256" key="10">
    <source>
        <dbReference type="SAM" id="Phobius"/>
    </source>
</evidence>
<feature type="transmembrane region" description="Helical" evidence="10">
    <location>
        <begin position="20"/>
        <end position="39"/>
    </location>
</feature>
<dbReference type="Pfam" id="PF03030">
    <property type="entry name" value="H_PPase"/>
    <property type="match status" value="1"/>
</dbReference>
<keyword evidence="5" id="KW-0460">Magnesium</keyword>
<feature type="transmembrane region" description="Helical" evidence="10">
    <location>
        <begin position="95"/>
        <end position="114"/>
    </location>
</feature>
<feature type="transmembrane region" description="Helical" evidence="10">
    <location>
        <begin position="311"/>
        <end position="337"/>
    </location>
</feature>
<dbReference type="InterPro" id="IPR004131">
    <property type="entry name" value="PPase-energised_H-pump"/>
</dbReference>
<dbReference type="PANTHER" id="PTHR31998">
    <property type="entry name" value="K(+)-INSENSITIVE PYROPHOSPHATE-ENERGIZED PROTON PUMP"/>
    <property type="match status" value="1"/>
</dbReference>
<dbReference type="AlphaFoldDB" id="A0A0D3KMF4"/>
<keyword evidence="6" id="KW-1278">Translocase</keyword>
<proteinExistence type="inferred from homology"/>
<feature type="transmembrane region" description="Helical" evidence="10">
    <location>
        <begin position="126"/>
        <end position="147"/>
    </location>
</feature>
<evidence type="ECO:0000256" key="1">
    <source>
        <dbReference type="ARBA" id="ARBA00004127"/>
    </source>
</evidence>
<feature type="transmembrane region" description="Helical" evidence="10">
    <location>
        <begin position="818"/>
        <end position="835"/>
    </location>
</feature>
<keyword evidence="7 10" id="KW-1133">Transmembrane helix</keyword>
<evidence type="ECO:0000256" key="2">
    <source>
        <dbReference type="ARBA" id="ARBA00013242"/>
    </source>
</evidence>
<dbReference type="NCBIfam" id="TIGR01104">
    <property type="entry name" value="V_PPase"/>
    <property type="match status" value="1"/>
</dbReference>
<keyword evidence="12" id="KW-1185">Reference proteome</keyword>
<feature type="transmembrane region" description="Helical" evidence="10">
    <location>
        <begin position="399"/>
        <end position="423"/>
    </location>
</feature>
<comment type="subcellular location">
    <subcellularLocation>
        <location evidence="1">Endomembrane system</location>
        <topology evidence="1">Multi-pass membrane protein</topology>
    </subcellularLocation>
</comment>
<keyword evidence="9 10" id="KW-0472">Membrane</keyword>
<feature type="transmembrane region" description="Helical" evidence="10">
    <location>
        <begin position="444"/>
        <end position="468"/>
    </location>
</feature>
<evidence type="ECO:0000256" key="6">
    <source>
        <dbReference type="ARBA" id="ARBA00022967"/>
    </source>
</evidence>
<dbReference type="PIRSF" id="PIRSF001265">
    <property type="entry name" value="H+-PPase"/>
    <property type="match status" value="1"/>
</dbReference>
<dbReference type="HOGENOM" id="CLU_008743_3_0_1"/>
<keyword evidence="4 10" id="KW-0812">Transmembrane</keyword>
<dbReference type="HAMAP" id="MF_01129">
    <property type="entry name" value="PPase_energized_pump"/>
    <property type="match status" value="1"/>
</dbReference>
<evidence type="ECO:0000256" key="5">
    <source>
        <dbReference type="ARBA" id="ARBA00022842"/>
    </source>
</evidence>
<dbReference type="OMA" id="AFCAIRS"/>
<feature type="transmembrane region" description="Helical" evidence="10">
    <location>
        <begin position="755"/>
        <end position="774"/>
    </location>
</feature>
<dbReference type="Proteomes" id="UP000013827">
    <property type="component" value="Unassembled WGS sequence"/>
</dbReference>
<evidence type="ECO:0000313" key="12">
    <source>
        <dbReference type="Proteomes" id="UP000013827"/>
    </source>
</evidence>
<feature type="transmembrane region" description="Helical" evidence="10">
    <location>
        <begin position="572"/>
        <end position="591"/>
    </location>
</feature>
<evidence type="ECO:0000256" key="3">
    <source>
        <dbReference type="ARBA" id="ARBA00022448"/>
    </source>
</evidence>
<keyword evidence="3" id="KW-0813">Transport</keyword>
<dbReference type="KEGG" id="ehx:EMIHUDRAFT_415047"/>
<protein>
    <recommendedName>
        <fullName evidence="2">H(+)-exporting diphosphatase</fullName>
        <ecNumber evidence="2">7.1.3.1</ecNumber>
    </recommendedName>
</protein>
<dbReference type="RefSeq" id="XP_005789368.1">
    <property type="nucleotide sequence ID" value="XM_005789311.1"/>
</dbReference>
<evidence type="ECO:0000256" key="4">
    <source>
        <dbReference type="ARBA" id="ARBA00022692"/>
    </source>
</evidence>
<feature type="transmembrane region" description="Helical" evidence="10">
    <location>
        <begin position="358"/>
        <end position="379"/>
    </location>
</feature>
<dbReference type="NCBIfam" id="NF001960">
    <property type="entry name" value="PRK00733.3-5"/>
    <property type="match status" value="1"/>
</dbReference>
<name>A0A0D3KMF4_EMIH1</name>
<dbReference type="GO" id="GO:0016020">
    <property type="term" value="C:membrane"/>
    <property type="evidence" value="ECO:0007669"/>
    <property type="project" value="InterPro"/>
</dbReference>
<sequence length="875" mass="90020">MDDFACVNGNITASDASEAAPALIIVTGLIGIAFSVFLLKLVSSIALDVASNNEPLVGSEPINGADVAEQNARLLELYAAITTGANAFLRSEYKLCGIFIVLAFPAMSVLIAWGDKEDGKWEWKNGWLSGVSFVVGAITSIVCGYIGMRVAVFSNARCTVGACDPSKGWTRSFNTAFRAGGVMGFSLTGIAILALYILLAILRTAFPDSDEGYKQLMDVVAGFGLGGSSIAMFGRVGGGIYTKAADVGADLAGKVVQDLPEDDPHNPGTIADNVGDNVGDVAGMGSDLFGSFGEASCAALLVGASSPMIVAAGWGALMFPLTVSGVGIVVCLITNFVATDLSPVRKEADIERVLKTQLLVSSLLMTPCVYGLAVALLPSATCGGCTGGFYIGSICSSRINAFLCVAFGLWGGCLIGFVTEYYTSFSYSPVKEVANACRTGAATNIIYGLALGYKSAIVPVFLLSLIVYGAHTLAGFYGIALAALGMLSTLATCLAIDVYGPVCDNAGGIAEMCELHPSVREKTDALDAAGNTTAAIGKGFAIGSACLVGLALFGAFVTRLEDAAGGDLHVDLLDPITFAGLLVGAMLPYWFSAMTMKSVGMAANAMVLEIKRQFDANPNLLIPNHPDRPDYDTCIKISTDASLQEMIAPGALVMLSPVLCGVCFGTRCVTGLLAGAIASSVQMAISSSNTGGAWDNAKKYISKGAMDAVIGEEEPETVDNTGKVQTKKSQIFKAAVTGDTVGDPLKDTSGPALNIMMKLMAIISVVFAPLFLAIKDGDGLLGFVVHDKDVAAAHDAVVAATRRLAQVPVASPAGGGELVAMAFGLVVGVGGVLAVQRATAPPRAKAAKPALVCRAAKVEGTPVEPRLLAHTASLA</sequence>
<accession>A0A0D3KMF4</accession>
<dbReference type="EC" id="7.1.3.1" evidence="2"/>
<evidence type="ECO:0000256" key="9">
    <source>
        <dbReference type="ARBA" id="ARBA00023136"/>
    </source>
</evidence>
<dbReference type="EnsemblProtists" id="EOD36939">
    <property type="protein sequence ID" value="EOD36939"/>
    <property type="gene ID" value="EMIHUDRAFT_415047"/>
</dbReference>